<dbReference type="OrthoDB" id="103556at2"/>
<dbReference type="HOGENOM" id="CLU_028585_0_0_6"/>
<dbReference type="eggNOG" id="COG0419">
    <property type="taxonomic scope" value="Bacteria"/>
</dbReference>
<evidence type="ECO:0008006" key="3">
    <source>
        <dbReference type="Google" id="ProtNLM"/>
    </source>
</evidence>
<sequence>MRFGIDTIRLWSHKGETRDIIFERDKINVLSGHSSRGKTALLHIIDYCLLSSSHKIPHDVINDTVAWYGIKFYINGKDLAIARMSPNEQTVSDELYFSSIGTLPAEPFSNSNSDDIKAVLQSEFSLDSSVILYGGRGVRYGTQVSFRYFLMFNTISDDIITNTAAYFDHQQEDRYRVALPRVLDLGLGIDSLRNIELREQRDGLKREIISLEKKKAAIGTGRHLFESEARKLAATAAEYGLIEKVPKEVTIDFLREVVKDVPIPEASGEDAKRLSNARAKLFEINRRMRRLREFSDEHKQYKLTLKATLDSLKPLDTLLKHSTELLRTEIFDDLIDSLNVDLRVLKSATAARHPVDTQVTKMMDELQKEKTEQEKTIESLPKAQKSFQDTIQLVRFVTRIQTKLETYSAVASEGPENYDSQINKLNAQLNQLKVEDVANLRDGVIGQINDVSLSLLSEAGGAMSNYASFVTSFNYEARKLQLRRKNSSFIENVGSSSNHMFLHLFMFLAIHKVAIDRGGRFVPAFLFIDQPSRPYYGEEKIMDEISLKDSDQAKVSQAFGLLSNFVSRMKKDHDADFQMIVLEHVPVDLFKNLPNVKVLPEFRGANALIPMHWFEP</sequence>
<proteinExistence type="predicted"/>
<evidence type="ECO:0000313" key="1">
    <source>
        <dbReference type="EMBL" id="AAY38840.1"/>
    </source>
</evidence>
<dbReference type="AlphaFoldDB" id="Q4ZPT2"/>
<dbReference type="RefSeq" id="WP_011268665.1">
    <property type="nucleotide sequence ID" value="NC_007005.1"/>
</dbReference>
<dbReference type="Proteomes" id="UP000000426">
    <property type="component" value="Chromosome"/>
</dbReference>
<reference evidence="1 2" key="1">
    <citation type="journal article" date="2005" name="Proc. Natl. Acad. Sci. U.S.A.">
        <title>Comparison of the complete genome sequences of Pseudomonas syringae pv. syringae B728a and pv. tomato DC3000.</title>
        <authorList>
            <person name="Feil H."/>
            <person name="Feil W.S."/>
            <person name="Chain P."/>
            <person name="Larimer F."/>
            <person name="Dibartolo G."/>
            <person name="Copeland A."/>
            <person name="Lykidis A."/>
            <person name="Trong S."/>
            <person name="Nolan M."/>
            <person name="Goltsman E."/>
            <person name="Thiel J."/>
            <person name="Malfatti S."/>
            <person name="Loper J.E."/>
            <person name="Lapidus A."/>
            <person name="Detter J.C."/>
            <person name="Land M."/>
            <person name="Richardson P.M."/>
            <person name="Kyrpides N.C."/>
            <person name="Ivanova N."/>
            <person name="Lindow S.E."/>
        </authorList>
    </citation>
    <scope>NUCLEOTIDE SEQUENCE [LARGE SCALE GENOMIC DNA]</scope>
    <source>
        <strain evidence="1 2">B728a</strain>
    </source>
</reference>
<evidence type="ECO:0000313" key="2">
    <source>
        <dbReference type="Proteomes" id="UP000000426"/>
    </source>
</evidence>
<dbReference type="KEGG" id="psb:Psyr_3809"/>
<gene>
    <name evidence="1" type="ordered locus">Psyr_3809</name>
</gene>
<dbReference type="STRING" id="205918.Psyr_3809"/>
<dbReference type="PATRIC" id="fig|205918.7.peg.3911"/>
<protein>
    <recommendedName>
        <fullName evidence="3">DUF3732 domain-containing protein</fullName>
    </recommendedName>
</protein>
<name>Q4ZPT2_PSEU2</name>
<dbReference type="Pfam" id="PF12532">
    <property type="entry name" value="DUF3732"/>
    <property type="match status" value="1"/>
</dbReference>
<dbReference type="InterPro" id="IPR022205">
    <property type="entry name" value="DUF3732"/>
</dbReference>
<organism evidence="1 2">
    <name type="scientific">Pseudomonas syringae pv. syringae (strain B728a)</name>
    <dbReference type="NCBI Taxonomy" id="205918"/>
    <lineage>
        <taxon>Bacteria</taxon>
        <taxon>Pseudomonadati</taxon>
        <taxon>Pseudomonadota</taxon>
        <taxon>Gammaproteobacteria</taxon>
        <taxon>Pseudomonadales</taxon>
        <taxon>Pseudomonadaceae</taxon>
        <taxon>Pseudomonas</taxon>
        <taxon>Pseudomonas syringae</taxon>
    </lineage>
</organism>
<accession>Q4ZPT2</accession>
<dbReference type="EMBL" id="CP000075">
    <property type="protein sequence ID" value="AAY38840.1"/>
    <property type="molecule type" value="Genomic_DNA"/>
</dbReference>